<comment type="caution">
    <text evidence="1">The sequence shown here is derived from an EMBL/GenBank/DDBJ whole genome shotgun (WGS) entry which is preliminary data.</text>
</comment>
<name>A0ACB0K4I8_TRIPR</name>
<protein>
    <submittedName>
        <fullName evidence="1">Uncharacterized protein</fullName>
    </submittedName>
</protein>
<sequence>MYPQNKTEQVMGELEGSNLNKIESSQPQSLDYVLENESDTDENTITITINHEPNQQQLISPLHDLNAGFERIATEKRLALIKAWEESEKTKVENRAYQRQSAVGLWEESTKASVETQLKKFEENLERMKVEYVLKMKNEIAEIHQYAEEKRAIVEAQKMEEFLELEETAAKFRSSRGVARKKFFACFSC</sequence>
<reference evidence="1" key="1">
    <citation type="submission" date="2023-10" db="EMBL/GenBank/DDBJ databases">
        <authorList>
            <person name="Rodriguez Cubillos JULIANA M."/>
            <person name="De Vega J."/>
        </authorList>
    </citation>
    <scope>NUCLEOTIDE SEQUENCE</scope>
</reference>
<gene>
    <name evidence="1" type="ORF">MILVUS5_LOCUS18412</name>
</gene>
<accession>A0ACB0K4I8</accession>
<proteinExistence type="predicted"/>
<dbReference type="EMBL" id="CASHSV030000109">
    <property type="protein sequence ID" value="CAJ2650627.1"/>
    <property type="molecule type" value="Genomic_DNA"/>
</dbReference>
<dbReference type="Proteomes" id="UP001177021">
    <property type="component" value="Unassembled WGS sequence"/>
</dbReference>
<evidence type="ECO:0000313" key="1">
    <source>
        <dbReference type="EMBL" id="CAJ2650627.1"/>
    </source>
</evidence>
<keyword evidence="2" id="KW-1185">Reference proteome</keyword>
<organism evidence="1 2">
    <name type="scientific">Trifolium pratense</name>
    <name type="common">Red clover</name>
    <dbReference type="NCBI Taxonomy" id="57577"/>
    <lineage>
        <taxon>Eukaryota</taxon>
        <taxon>Viridiplantae</taxon>
        <taxon>Streptophyta</taxon>
        <taxon>Embryophyta</taxon>
        <taxon>Tracheophyta</taxon>
        <taxon>Spermatophyta</taxon>
        <taxon>Magnoliopsida</taxon>
        <taxon>eudicotyledons</taxon>
        <taxon>Gunneridae</taxon>
        <taxon>Pentapetalae</taxon>
        <taxon>rosids</taxon>
        <taxon>fabids</taxon>
        <taxon>Fabales</taxon>
        <taxon>Fabaceae</taxon>
        <taxon>Papilionoideae</taxon>
        <taxon>50 kb inversion clade</taxon>
        <taxon>NPAAA clade</taxon>
        <taxon>Hologalegina</taxon>
        <taxon>IRL clade</taxon>
        <taxon>Trifolieae</taxon>
        <taxon>Trifolium</taxon>
    </lineage>
</organism>
<evidence type="ECO:0000313" key="2">
    <source>
        <dbReference type="Proteomes" id="UP001177021"/>
    </source>
</evidence>